<dbReference type="InterPro" id="IPR036950">
    <property type="entry name" value="PBP_transglycosylase"/>
</dbReference>
<feature type="domain" description="Glycosyl transferase family 51" evidence="2">
    <location>
        <begin position="2"/>
        <end position="74"/>
    </location>
</feature>
<evidence type="ECO:0000313" key="4">
    <source>
        <dbReference type="Proteomes" id="UP001057375"/>
    </source>
</evidence>
<accession>A0ABQ5JRM0</accession>
<evidence type="ECO:0000313" key="3">
    <source>
        <dbReference type="EMBL" id="GKT13707.1"/>
    </source>
</evidence>
<dbReference type="PANTHER" id="PTHR32282">
    <property type="entry name" value="BINDING PROTEIN TRANSPEPTIDASE, PUTATIVE-RELATED"/>
    <property type="match status" value="1"/>
</dbReference>
<evidence type="ECO:0000259" key="2">
    <source>
        <dbReference type="Pfam" id="PF00912"/>
    </source>
</evidence>
<dbReference type="InterPro" id="IPR023346">
    <property type="entry name" value="Lysozyme-like_dom_sf"/>
</dbReference>
<keyword evidence="4" id="KW-1185">Reference proteome</keyword>
<name>A0ABQ5JRM0_9EUKA</name>
<dbReference type="InterPro" id="IPR050396">
    <property type="entry name" value="Glycosyltr_51/Transpeptidase"/>
</dbReference>
<dbReference type="Pfam" id="PF00912">
    <property type="entry name" value="Transgly"/>
    <property type="match status" value="1"/>
</dbReference>
<dbReference type="SUPFAM" id="SSF53955">
    <property type="entry name" value="Lysozyme-like"/>
    <property type="match status" value="1"/>
</dbReference>
<reference evidence="3" key="1">
    <citation type="submission" date="2022-03" db="EMBL/GenBank/DDBJ databases">
        <title>Draft genome sequence of Aduncisulcus paluster, a free-living microaerophilic Fornicata.</title>
        <authorList>
            <person name="Yuyama I."/>
            <person name="Kume K."/>
            <person name="Tamura T."/>
            <person name="Inagaki Y."/>
            <person name="Hashimoto T."/>
        </authorList>
    </citation>
    <scope>NUCLEOTIDE SEQUENCE</scope>
    <source>
        <strain evidence="3">NY0171</strain>
    </source>
</reference>
<keyword evidence="1" id="KW-0808">Transferase</keyword>
<gene>
    <name evidence="3" type="ORF">ADUPG1_003987</name>
</gene>
<dbReference type="Proteomes" id="UP001057375">
    <property type="component" value="Unassembled WGS sequence"/>
</dbReference>
<dbReference type="Gene3D" id="1.10.3810.10">
    <property type="entry name" value="Biosynthetic peptidoglycan transglycosylase-like"/>
    <property type="match status" value="1"/>
</dbReference>
<proteinExistence type="predicted"/>
<evidence type="ECO:0000256" key="1">
    <source>
        <dbReference type="ARBA" id="ARBA00022679"/>
    </source>
</evidence>
<comment type="caution">
    <text evidence="3">The sequence shown here is derived from an EMBL/GenBank/DDBJ whole genome shotgun (WGS) entry which is preliminary data.</text>
</comment>
<feature type="non-terminal residue" evidence="3">
    <location>
        <position position="75"/>
    </location>
</feature>
<dbReference type="InterPro" id="IPR001264">
    <property type="entry name" value="Glyco_trans_51"/>
</dbReference>
<protein>
    <submittedName>
        <fullName evidence="3">Penicillin-binding protein 1C</fullName>
    </submittedName>
</protein>
<dbReference type="EMBL" id="BQXS01005668">
    <property type="protein sequence ID" value="GKT13707.1"/>
    <property type="molecule type" value="Genomic_DNA"/>
</dbReference>
<dbReference type="PANTHER" id="PTHR32282:SF15">
    <property type="entry name" value="PENICILLIN-BINDING PROTEIN 1C"/>
    <property type="match status" value="1"/>
</dbReference>
<organism evidence="3 4">
    <name type="scientific">Aduncisulcus paluster</name>
    <dbReference type="NCBI Taxonomy" id="2918883"/>
    <lineage>
        <taxon>Eukaryota</taxon>
        <taxon>Metamonada</taxon>
        <taxon>Carpediemonas-like organisms</taxon>
        <taxon>Aduncisulcus</taxon>
    </lineage>
</organism>
<sequence length="75" mass="8251">MNIAAGRVVSGASTIPMQLARMTEPKKRTLWSKSIEAFRALQLKLHHSNNELLEIYLNMLPYGGNIVGVGAASHF</sequence>